<sequence length="263" mass="28653">MSHTDGTISHPAVFLRGIPGLEAYHIWLSTPLCPLYFSAVLGNSILIVVMATEHILLPTTPVPKALAIFGLHARDIAFDACVTQVFLVRTVFVGELAILLAMAFDGVVALRAPLRYSTVLTWTVVGRIALAIITQSFCIIFPVIRLLKPLPFCRTDIVPHLYCERIRVALPMVMGITDVILTAVSYSLILRAVFRLPSQDGRDKALSACGSHLCVILISIPQLVHILLANLYLVTKQTRDGVAHGFLDVSARCCPPPLTPLLG</sequence>
<keyword evidence="6" id="KW-0297">G-protein coupled receptor</keyword>
<protein>
    <submittedName>
        <fullName evidence="12">Olfactory receptor family 52 subfamily B member 2</fullName>
    </submittedName>
</protein>
<accession>A0A8C5L8W5</accession>
<feature type="domain" description="G-protein coupled receptors family 1 profile" evidence="11">
    <location>
        <begin position="44"/>
        <end position="218"/>
    </location>
</feature>
<keyword evidence="3 10" id="KW-0812">Transmembrane</keyword>
<evidence type="ECO:0000256" key="8">
    <source>
        <dbReference type="ARBA" id="ARBA00023170"/>
    </source>
</evidence>
<dbReference type="SUPFAM" id="SSF81321">
    <property type="entry name" value="Family A G protein-coupled receptor-like"/>
    <property type="match status" value="1"/>
</dbReference>
<dbReference type="InterPro" id="IPR017452">
    <property type="entry name" value="GPCR_Rhodpsn_7TM"/>
</dbReference>
<keyword evidence="2" id="KW-0716">Sensory transduction</keyword>
<evidence type="ECO:0000313" key="12">
    <source>
        <dbReference type="Ensembl" id="ENSJJAP00000021553.1"/>
    </source>
</evidence>
<evidence type="ECO:0000256" key="9">
    <source>
        <dbReference type="ARBA" id="ARBA00023224"/>
    </source>
</evidence>
<dbReference type="AlphaFoldDB" id="A0A8C5L8W5"/>
<dbReference type="InterPro" id="IPR050402">
    <property type="entry name" value="OR51/52/56-like"/>
</dbReference>
<dbReference type="Gene3D" id="1.20.1070.10">
    <property type="entry name" value="Rhodopsin 7-helix transmembrane proteins"/>
    <property type="match status" value="1"/>
</dbReference>
<dbReference type="GeneTree" id="ENSGT01090000260043"/>
<dbReference type="GO" id="GO:0004984">
    <property type="term" value="F:olfactory receptor activity"/>
    <property type="evidence" value="ECO:0007669"/>
    <property type="project" value="InterPro"/>
</dbReference>
<dbReference type="PROSITE" id="PS50262">
    <property type="entry name" value="G_PROTEIN_RECEP_F1_2"/>
    <property type="match status" value="1"/>
</dbReference>
<evidence type="ECO:0000256" key="7">
    <source>
        <dbReference type="ARBA" id="ARBA00023136"/>
    </source>
</evidence>
<feature type="transmembrane region" description="Helical" evidence="10">
    <location>
        <begin position="210"/>
        <end position="234"/>
    </location>
</feature>
<keyword evidence="9" id="KW-0807">Transducer</keyword>
<reference evidence="12" key="1">
    <citation type="submission" date="2025-08" db="UniProtKB">
        <authorList>
            <consortium name="Ensembl"/>
        </authorList>
    </citation>
    <scope>IDENTIFICATION</scope>
</reference>
<keyword evidence="5 10" id="KW-1133">Transmembrane helix</keyword>
<organism evidence="12 13">
    <name type="scientific">Jaculus jaculus</name>
    <name type="common">Lesser Egyptian jerboa</name>
    <dbReference type="NCBI Taxonomy" id="51337"/>
    <lineage>
        <taxon>Eukaryota</taxon>
        <taxon>Metazoa</taxon>
        <taxon>Chordata</taxon>
        <taxon>Craniata</taxon>
        <taxon>Vertebrata</taxon>
        <taxon>Euteleostomi</taxon>
        <taxon>Mammalia</taxon>
        <taxon>Eutheria</taxon>
        <taxon>Euarchontoglires</taxon>
        <taxon>Glires</taxon>
        <taxon>Rodentia</taxon>
        <taxon>Myomorpha</taxon>
        <taxon>Dipodoidea</taxon>
        <taxon>Dipodidae</taxon>
        <taxon>Dipodinae</taxon>
        <taxon>Jaculus</taxon>
    </lineage>
</organism>
<dbReference type="Pfam" id="PF13853">
    <property type="entry name" value="7tm_4"/>
    <property type="match status" value="1"/>
</dbReference>
<reference evidence="12" key="2">
    <citation type="submission" date="2025-09" db="UniProtKB">
        <authorList>
            <consortium name="Ensembl"/>
        </authorList>
    </citation>
    <scope>IDENTIFICATION</scope>
</reference>
<feature type="transmembrane region" description="Helical" evidence="10">
    <location>
        <begin position="124"/>
        <end position="147"/>
    </location>
</feature>
<evidence type="ECO:0000256" key="3">
    <source>
        <dbReference type="ARBA" id="ARBA00022692"/>
    </source>
</evidence>
<keyword evidence="7 10" id="KW-0472">Membrane</keyword>
<evidence type="ECO:0000256" key="5">
    <source>
        <dbReference type="ARBA" id="ARBA00022989"/>
    </source>
</evidence>
<comment type="subcellular location">
    <subcellularLocation>
        <location evidence="1">Membrane</location>
        <topology evidence="1">Multi-pass membrane protein</topology>
    </subcellularLocation>
</comment>
<dbReference type="Proteomes" id="UP000694385">
    <property type="component" value="Unassembled WGS sequence"/>
</dbReference>
<dbReference type="InterPro" id="IPR000725">
    <property type="entry name" value="Olfact_rcpt"/>
</dbReference>
<evidence type="ECO:0000256" key="4">
    <source>
        <dbReference type="ARBA" id="ARBA00022725"/>
    </source>
</evidence>
<evidence type="ECO:0000256" key="6">
    <source>
        <dbReference type="ARBA" id="ARBA00023040"/>
    </source>
</evidence>
<dbReference type="PANTHER" id="PTHR26450">
    <property type="entry name" value="OLFACTORY RECEPTOR 56B1-RELATED"/>
    <property type="match status" value="1"/>
</dbReference>
<evidence type="ECO:0000256" key="10">
    <source>
        <dbReference type="SAM" id="Phobius"/>
    </source>
</evidence>
<name>A0A8C5L8W5_JACJA</name>
<evidence type="ECO:0000256" key="2">
    <source>
        <dbReference type="ARBA" id="ARBA00022606"/>
    </source>
</evidence>
<feature type="transmembrane region" description="Helical" evidence="10">
    <location>
        <begin position="76"/>
        <end position="104"/>
    </location>
</feature>
<dbReference type="OMA" id="GLERYHI"/>
<evidence type="ECO:0000259" key="11">
    <source>
        <dbReference type="PROSITE" id="PS50262"/>
    </source>
</evidence>
<dbReference type="Ensembl" id="ENSJJAT00000028108.1">
    <property type="protein sequence ID" value="ENSJJAP00000021553.1"/>
    <property type="gene ID" value="ENSJJAG00000021881.1"/>
</dbReference>
<keyword evidence="13" id="KW-1185">Reference proteome</keyword>
<evidence type="ECO:0000256" key="1">
    <source>
        <dbReference type="ARBA" id="ARBA00004141"/>
    </source>
</evidence>
<dbReference type="PANTHER" id="PTHR26450:SF151">
    <property type="entry name" value="OLFACTORY RECEPTOR 52B2"/>
    <property type="match status" value="1"/>
</dbReference>
<dbReference type="GO" id="GO:0004930">
    <property type="term" value="F:G protein-coupled receptor activity"/>
    <property type="evidence" value="ECO:0007669"/>
    <property type="project" value="UniProtKB-KW"/>
</dbReference>
<proteinExistence type="predicted"/>
<keyword evidence="4" id="KW-0552">Olfaction</keyword>
<evidence type="ECO:0000313" key="13">
    <source>
        <dbReference type="Proteomes" id="UP000694385"/>
    </source>
</evidence>
<keyword evidence="8" id="KW-0675">Receptor</keyword>
<dbReference type="GO" id="GO:0005886">
    <property type="term" value="C:plasma membrane"/>
    <property type="evidence" value="ECO:0007669"/>
    <property type="project" value="TreeGrafter"/>
</dbReference>
<feature type="transmembrane region" description="Helical" evidence="10">
    <location>
        <begin position="35"/>
        <end position="56"/>
    </location>
</feature>
<gene>
    <name evidence="12" type="primary">LOC101607298</name>
</gene>
<feature type="transmembrane region" description="Helical" evidence="10">
    <location>
        <begin position="168"/>
        <end position="190"/>
    </location>
</feature>